<gene>
    <name evidence="1" type="ORF">N3K66_007007</name>
</gene>
<reference evidence="1" key="1">
    <citation type="submission" date="2022-10" db="EMBL/GenBank/DDBJ databases">
        <title>Complete Genome of Trichothecium roseum strain YXFP-22015, a Plant Pathogen Isolated from Citrus.</title>
        <authorList>
            <person name="Wang Y."/>
            <person name="Zhu L."/>
        </authorList>
    </citation>
    <scope>NUCLEOTIDE SEQUENCE</scope>
    <source>
        <strain evidence="1">YXFP-22015</strain>
    </source>
</reference>
<dbReference type="Proteomes" id="UP001163324">
    <property type="component" value="Chromosome 6"/>
</dbReference>
<proteinExistence type="predicted"/>
<protein>
    <submittedName>
        <fullName evidence="1">Uncharacterized protein</fullName>
    </submittedName>
</protein>
<name>A0ACC0UX00_9HYPO</name>
<evidence type="ECO:0000313" key="2">
    <source>
        <dbReference type="Proteomes" id="UP001163324"/>
    </source>
</evidence>
<comment type="caution">
    <text evidence="1">The sequence shown here is derived from an EMBL/GenBank/DDBJ whole genome shotgun (WGS) entry which is preliminary data.</text>
</comment>
<sequence>MGKRENMRLHFIHLLGFVVAEGVFASKCCDNLAQSLGQRVKFPNATGYADTLAGYWSIQESSIRPACVLRPATAQDVAAAVSVIGAVDDCHFAVKGGGHAPAAGFANAKDGVTIDMTGLASISLNEDRSVAKVGAGAKWLDVYRHLDGTGVQVAGGRNGNVGVGGLLVGGGISHFTTSVGWACDLVVNYEVVLADGSLVNASKNQNPDLFLALKGGANNYGVVTRYDLATFPQGEDISVTSVSYDIAQRGAVFAAFTDLLDSSTYDPQASLVMGLLYSSESKAWKLSNSAVYSEPVAQPAVFEKLVSVPHLSVERNITTLAEFADETETPPLNWLFATETFKPSAEHMLELFTALNETISSFNPEGGVTWSIAFEPLVAAMLPEAHGPKKNLLGLESAQDGYIVLVSALWPNSSIEPDTQTAARALISEWESLAQEKGVLQRYQYLNYAATFQHPLESYGAENLELLRGVSRKYDPMRVMQDRVGGFKL</sequence>
<keyword evidence="2" id="KW-1185">Reference proteome</keyword>
<evidence type="ECO:0000313" key="1">
    <source>
        <dbReference type="EMBL" id="KAI9898647.1"/>
    </source>
</evidence>
<organism evidence="1 2">
    <name type="scientific">Trichothecium roseum</name>
    <dbReference type="NCBI Taxonomy" id="47278"/>
    <lineage>
        <taxon>Eukaryota</taxon>
        <taxon>Fungi</taxon>
        <taxon>Dikarya</taxon>
        <taxon>Ascomycota</taxon>
        <taxon>Pezizomycotina</taxon>
        <taxon>Sordariomycetes</taxon>
        <taxon>Hypocreomycetidae</taxon>
        <taxon>Hypocreales</taxon>
        <taxon>Hypocreales incertae sedis</taxon>
        <taxon>Trichothecium</taxon>
    </lineage>
</organism>
<accession>A0ACC0UX00</accession>
<dbReference type="EMBL" id="CM047945">
    <property type="protein sequence ID" value="KAI9898647.1"/>
    <property type="molecule type" value="Genomic_DNA"/>
</dbReference>